<organism evidence="2 3">
    <name type="scientific">Tsukamurella sputi</name>
    <dbReference type="NCBI Taxonomy" id="2591848"/>
    <lineage>
        <taxon>Bacteria</taxon>
        <taxon>Bacillati</taxon>
        <taxon>Actinomycetota</taxon>
        <taxon>Actinomycetes</taxon>
        <taxon>Mycobacteriales</taxon>
        <taxon>Tsukamurellaceae</taxon>
        <taxon>Tsukamurella</taxon>
    </lineage>
</organism>
<proteinExistence type="predicted"/>
<dbReference type="Pfam" id="PF13160">
    <property type="entry name" value="DUF3995"/>
    <property type="match status" value="1"/>
</dbReference>
<dbReference type="OrthoDB" id="2881403at2"/>
<reference evidence="2 3" key="1">
    <citation type="submission" date="2019-06" db="EMBL/GenBank/DDBJ databases">
        <authorList>
            <person name="Teng J.L.L."/>
            <person name="Lee H.H."/>
            <person name="Lau S.K.P."/>
            <person name="Woo P.C.Y."/>
        </authorList>
    </citation>
    <scope>NUCLEOTIDE SEQUENCE [LARGE SCALE GENOMIC DNA]</scope>
    <source>
        <strain evidence="2 3">HKU70</strain>
    </source>
</reference>
<keyword evidence="1" id="KW-0812">Transmembrane</keyword>
<evidence type="ECO:0000256" key="1">
    <source>
        <dbReference type="SAM" id="Phobius"/>
    </source>
</evidence>
<sequence length="170" mass="18238">MRATQRTNVDLVPSGPGRHRLCAHLATAWCLVFACAHLYWAVGGRAGFVAATGSLKLLDQPFFVVIGLWGVAIVCIVGALACLATVLSFGRRVPPRLLLTVLWVGAAALTLRAVTAGLQDALLEAGVLHTTADFDWSVVHWRLAVWTPWFAIGAVLFALTAAGRPQRNTR</sequence>
<keyword evidence="1" id="KW-0472">Membrane</keyword>
<evidence type="ECO:0000313" key="2">
    <source>
        <dbReference type="EMBL" id="TWS23577.1"/>
    </source>
</evidence>
<dbReference type="PROSITE" id="PS51257">
    <property type="entry name" value="PROKAR_LIPOPROTEIN"/>
    <property type="match status" value="1"/>
</dbReference>
<comment type="caution">
    <text evidence="2">The sequence shown here is derived from an EMBL/GenBank/DDBJ whole genome shotgun (WGS) entry which is preliminary data.</text>
</comment>
<accession>A0A5C5RKT6</accession>
<reference evidence="2 3" key="2">
    <citation type="submission" date="2019-08" db="EMBL/GenBank/DDBJ databases">
        <title>Tsukamurella conjunctivitidis sp. nov., Tsukamurella assacharolytica sp. nov. and Tsukamurella sputae sp. nov. isolated from patients with conjunctivitis, bacteraemia (lymphoma) and respiratory infection (sputum) in Hong Kong.</title>
        <authorList>
            <person name="Fok K.M.N."/>
            <person name="Fong J.Y.H."/>
        </authorList>
    </citation>
    <scope>NUCLEOTIDE SEQUENCE [LARGE SCALE GENOMIC DNA]</scope>
    <source>
        <strain evidence="2 3">HKU70</strain>
    </source>
</reference>
<evidence type="ECO:0000313" key="3">
    <source>
        <dbReference type="Proteomes" id="UP000319792"/>
    </source>
</evidence>
<protein>
    <submittedName>
        <fullName evidence="2">DUF3995 domain-containing protein</fullName>
    </submittedName>
</protein>
<feature type="transmembrane region" description="Helical" evidence="1">
    <location>
        <begin position="62"/>
        <end position="90"/>
    </location>
</feature>
<feature type="transmembrane region" description="Helical" evidence="1">
    <location>
        <begin position="97"/>
        <end position="119"/>
    </location>
</feature>
<dbReference type="RefSeq" id="WP_146435420.1">
    <property type="nucleotide sequence ID" value="NZ_VIGV01000004.1"/>
</dbReference>
<keyword evidence="1" id="KW-1133">Transmembrane helix</keyword>
<feature type="transmembrane region" description="Helical" evidence="1">
    <location>
        <begin position="139"/>
        <end position="162"/>
    </location>
</feature>
<dbReference type="InterPro" id="IPR025058">
    <property type="entry name" value="DUF3995"/>
</dbReference>
<gene>
    <name evidence="2" type="ORF">FK268_14980</name>
</gene>
<feature type="transmembrane region" description="Helical" evidence="1">
    <location>
        <begin position="21"/>
        <end position="42"/>
    </location>
</feature>
<name>A0A5C5RKT6_9ACTN</name>
<dbReference type="Proteomes" id="UP000319792">
    <property type="component" value="Unassembled WGS sequence"/>
</dbReference>
<dbReference type="AlphaFoldDB" id="A0A5C5RKT6"/>
<dbReference type="EMBL" id="VIGV01000004">
    <property type="protein sequence ID" value="TWS23577.1"/>
    <property type="molecule type" value="Genomic_DNA"/>
</dbReference>
<keyword evidence="3" id="KW-1185">Reference proteome</keyword>